<dbReference type="SMART" id="SM00387">
    <property type="entry name" value="HATPase_c"/>
    <property type="match status" value="1"/>
</dbReference>
<dbReference type="Pfam" id="PF02518">
    <property type="entry name" value="HATPase_c"/>
    <property type="match status" value="1"/>
</dbReference>
<dbReference type="Gene3D" id="3.30.565.10">
    <property type="entry name" value="Histidine kinase-like ATPase, C-terminal domain"/>
    <property type="match status" value="1"/>
</dbReference>
<dbReference type="Proteomes" id="UP000278632">
    <property type="component" value="Unassembled WGS sequence"/>
</dbReference>
<dbReference type="OrthoDB" id="9757990at2"/>
<proteinExistence type="predicted"/>
<keyword evidence="8" id="KW-0472">Membrane</keyword>
<keyword evidence="3" id="KW-0597">Phosphoprotein</keyword>
<evidence type="ECO:0000256" key="8">
    <source>
        <dbReference type="SAM" id="Phobius"/>
    </source>
</evidence>
<dbReference type="RefSeq" id="WP_123191359.1">
    <property type="nucleotide sequence ID" value="NZ_QICD01000002.1"/>
</dbReference>
<evidence type="ECO:0000256" key="2">
    <source>
        <dbReference type="ARBA" id="ARBA00012438"/>
    </source>
</evidence>
<comment type="catalytic activity">
    <reaction evidence="1">
        <text>ATP + protein L-histidine = ADP + protein N-phospho-L-histidine.</text>
        <dbReference type="EC" id="2.7.13.3"/>
    </reaction>
</comment>
<dbReference type="InterPro" id="IPR003661">
    <property type="entry name" value="HisK_dim/P_dom"/>
</dbReference>
<name>A0A3N0BJT4_9ACTN</name>
<sequence length="342" mass="37250">MTPGSYCKDRAVFIAAGAACALGVAGMFAVLGQGFDAAVLSATFVGACWAGALALDYARRRRFCRELDALSEELDQAYYASALLEEPSFLEGRLAYRALERVGKAAADDVARHKQEAEAYREYVELWIHEVKTPIAAAALMASGLRGSEGSRIKGEIDRIESYVEQALYYARSTSLERDYAIRETVLAAVVREACKKNARYLIERETLPVIEVDDDARVFADGKWLGFIVGQVLSNSAKYGATSVRFSLHEADPGTKNACSILEISDDGRGIPAADVSRVFERGFTGSNGREQGSSTGMGLYLVSQMCRKMGLGVAIASEEGVGTRVLIRFPHDRRRLDASR</sequence>
<evidence type="ECO:0000256" key="7">
    <source>
        <dbReference type="ARBA" id="ARBA00023026"/>
    </source>
</evidence>
<evidence type="ECO:0000256" key="1">
    <source>
        <dbReference type="ARBA" id="ARBA00000085"/>
    </source>
</evidence>
<dbReference type="InterPro" id="IPR036890">
    <property type="entry name" value="HATPase_C_sf"/>
</dbReference>
<dbReference type="CDD" id="cd00082">
    <property type="entry name" value="HisKA"/>
    <property type="match status" value="1"/>
</dbReference>
<dbReference type="SUPFAM" id="SSF55874">
    <property type="entry name" value="ATPase domain of HSP90 chaperone/DNA topoisomerase II/histidine kinase"/>
    <property type="match status" value="1"/>
</dbReference>
<feature type="domain" description="Histidine kinase" evidence="9">
    <location>
        <begin position="126"/>
        <end position="335"/>
    </location>
</feature>
<dbReference type="PANTHER" id="PTHR44936:SF9">
    <property type="entry name" value="SENSOR PROTEIN CREC"/>
    <property type="match status" value="1"/>
</dbReference>
<evidence type="ECO:0000256" key="3">
    <source>
        <dbReference type="ARBA" id="ARBA00022553"/>
    </source>
</evidence>
<evidence type="ECO:0000313" key="10">
    <source>
        <dbReference type="EMBL" id="RNL48441.1"/>
    </source>
</evidence>
<keyword evidence="4" id="KW-0808">Transferase</keyword>
<organism evidence="10 11">
    <name type="scientific">Paraeggerthella hongkongensis</name>
    <dbReference type="NCBI Taxonomy" id="230658"/>
    <lineage>
        <taxon>Bacteria</taxon>
        <taxon>Bacillati</taxon>
        <taxon>Actinomycetota</taxon>
        <taxon>Coriobacteriia</taxon>
        <taxon>Eggerthellales</taxon>
        <taxon>Eggerthellaceae</taxon>
        <taxon>Paraeggerthella</taxon>
    </lineage>
</organism>
<keyword evidence="7" id="KW-0843">Virulence</keyword>
<dbReference type="AlphaFoldDB" id="A0A3N0BJT4"/>
<keyword evidence="11" id="KW-1185">Reference proteome</keyword>
<comment type="caution">
    <text evidence="10">The sequence shown here is derived from an EMBL/GenBank/DDBJ whole genome shotgun (WGS) entry which is preliminary data.</text>
</comment>
<feature type="transmembrane region" description="Helical" evidence="8">
    <location>
        <begin position="12"/>
        <end position="31"/>
    </location>
</feature>
<dbReference type="PANTHER" id="PTHR44936">
    <property type="entry name" value="SENSOR PROTEIN CREC"/>
    <property type="match status" value="1"/>
</dbReference>
<keyword evidence="8" id="KW-0812">Transmembrane</keyword>
<reference evidence="11" key="1">
    <citation type="submission" date="2018-05" db="EMBL/GenBank/DDBJ databases">
        <title>Genome Sequencing of selected type strains of the family Eggerthellaceae.</title>
        <authorList>
            <person name="Danylec N."/>
            <person name="Stoll D.A."/>
            <person name="Doetsch A."/>
            <person name="Huch M."/>
        </authorList>
    </citation>
    <scope>NUCLEOTIDE SEQUENCE [LARGE SCALE GENOMIC DNA]</scope>
    <source>
        <strain evidence="11">DSM 16106</strain>
    </source>
</reference>
<evidence type="ECO:0000259" key="9">
    <source>
        <dbReference type="PROSITE" id="PS50109"/>
    </source>
</evidence>
<evidence type="ECO:0000256" key="5">
    <source>
        <dbReference type="ARBA" id="ARBA00022777"/>
    </source>
</evidence>
<dbReference type="GO" id="GO:0000155">
    <property type="term" value="F:phosphorelay sensor kinase activity"/>
    <property type="evidence" value="ECO:0007669"/>
    <property type="project" value="InterPro"/>
</dbReference>
<keyword evidence="5 10" id="KW-0418">Kinase</keyword>
<dbReference type="InterPro" id="IPR003594">
    <property type="entry name" value="HATPase_dom"/>
</dbReference>
<evidence type="ECO:0000256" key="6">
    <source>
        <dbReference type="ARBA" id="ARBA00023012"/>
    </source>
</evidence>
<dbReference type="PROSITE" id="PS50109">
    <property type="entry name" value="HIS_KIN"/>
    <property type="match status" value="1"/>
</dbReference>
<gene>
    <name evidence="10" type="ORF">DMP08_02195</name>
</gene>
<keyword evidence="6" id="KW-0902">Two-component regulatory system</keyword>
<dbReference type="InterPro" id="IPR004358">
    <property type="entry name" value="Sig_transdc_His_kin-like_C"/>
</dbReference>
<dbReference type="GO" id="GO:0005886">
    <property type="term" value="C:plasma membrane"/>
    <property type="evidence" value="ECO:0007669"/>
    <property type="project" value="UniProtKB-SubCell"/>
</dbReference>
<evidence type="ECO:0000313" key="11">
    <source>
        <dbReference type="Proteomes" id="UP000278632"/>
    </source>
</evidence>
<dbReference type="InterPro" id="IPR050980">
    <property type="entry name" value="2C_sensor_his_kinase"/>
</dbReference>
<accession>A0A3N0BJT4</accession>
<dbReference type="EMBL" id="QICD01000002">
    <property type="protein sequence ID" value="RNL48441.1"/>
    <property type="molecule type" value="Genomic_DNA"/>
</dbReference>
<keyword evidence="8" id="KW-1133">Transmembrane helix</keyword>
<dbReference type="PRINTS" id="PR00344">
    <property type="entry name" value="BCTRLSENSOR"/>
</dbReference>
<feature type="transmembrane region" description="Helical" evidence="8">
    <location>
        <begin position="37"/>
        <end position="55"/>
    </location>
</feature>
<protein>
    <recommendedName>
        <fullName evidence="2">histidine kinase</fullName>
        <ecNumber evidence="2">2.7.13.3</ecNumber>
    </recommendedName>
</protein>
<dbReference type="EC" id="2.7.13.3" evidence="2"/>
<dbReference type="InterPro" id="IPR005467">
    <property type="entry name" value="His_kinase_dom"/>
</dbReference>
<evidence type="ECO:0000256" key="4">
    <source>
        <dbReference type="ARBA" id="ARBA00022679"/>
    </source>
</evidence>